<dbReference type="AlphaFoldDB" id="A0A6P9E4W5"/>
<proteinExistence type="predicted"/>
<evidence type="ECO:0000313" key="3">
    <source>
        <dbReference type="Proteomes" id="UP000235220"/>
    </source>
</evidence>
<dbReference type="PANTHER" id="PTHR37206:SF4">
    <property type="entry name" value="TRANSMEMBRANE PROTEIN"/>
    <property type="match status" value="1"/>
</dbReference>
<dbReference type="Gramene" id="Jr16_12330_p1">
    <property type="protein sequence ID" value="cds.Jr16_12330_p1"/>
    <property type="gene ID" value="Jr16_12330"/>
</dbReference>
<organism evidence="3 4">
    <name type="scientific">Juglans regia</name>
    <name type="common">English walnut</name>
    <dbReference type="NCBI Taxonomy" id="51240"/>
    <lineage>
        <taxon>Eukaryota</taxon>
        <taxon>Viridiplantae</taxon>
        <taxon>Streptophyta</taxon>
        <taxon>Embryophyta</taxon>
        <taxon>Tracheophyta</taxon>
        <taxon>Spermatophyta</taxon>
        <taxon>Magnoliopsida</taxon>
        <taxon>eudicotyledons</taxon>
        <taxon>Gunneridae</taxon>
        <taxon>Pentapetalae</taxon>
        <taxon>rosids</taxon>
        <taxon>fabids</taxon>
        <taxon>Fagales</taxon>
        <taxon>Juglandaceae</taxon>
        <taxon>Juglans</taxon>
    </lineage>
</organism>
<feature type="region of interest" description="Disordered" evidence="1">
    <location>
        <begin position="56"/>
        <end position="91"/>
    </location>
</feature>
<dbReference type="RefSeq" id="XP_035542549.1">
    <property type="nucleotide sequence ID" value="XM_035686656.1"/>
</dbReference>
<dbReference type="GeneID" id="118344878"/>
<dbReference type="PANTHER" id="PTHR37206">
    <property type="entry name" value="TRANSMEMBRANE PROTEIN"/>
    <property type="match status" value="1"/>
</dbReference>
<feature type="compositionally biased region" description="Low complexity" evidence="1">
    <location>
        <begin position="68"/>
        <end position="80"/>
    </location>
</feature>
<sequence length="206" mass="23457">MNGAEVTESLDEWQQIQSPVGIDMAVIRDNYLDFNKDRSFVFPPSHHEGLQLQVTQQDLQAPEDTSSEPRSLSSSSSSGSEGEEEENRRLSSLQVATNEIRRRWRVRFEILRTGVFHLASRVRSCAVCSGGFWSIASVTGVLAAVLLSFLYVRVQRRRRGVHQQSKLRLFSLIREKDEKIGQLLLHIAQMDEVLLARRRVPVLRIG</sequence>
<reference evidence="4" key="1">
    <citation type="submission" date="2025-08" db="UniProtKB">
        <authorList>
            <consortium name="RefSeq"/>
        </authorList>
    </citation>
    <scope>IDENTIFICATION</scope>
    <source>
        <tissue evidence="4">Leaves</tissue>
    </source>
</reference>
<dbReference type="Proteomes" id="UP000235220">
    <property type="component" value="Chromosome 16"/>
</dbReference>
<name>A0A6P9E4W5_JUGRE</name>
<accession>A0A6P9E4W5</accession>
<gene>
    <name evidence="4" type="primary">LOC118344878</name>
</gene>
<keyword evidence="2" id="KW-0472">Membrane</keyword>
<evidence type="ECO:0000313" key="4">
    <source>
        <dbReference type="RefSeq" id="XP_035542549.1"/>
    </source>
</evidence>
<feature type="transmembrane region" description="Helical" evidence="2">
    <location>
        <begin position="131"/>
        <end position="152"/>
    </location>
</feature>
<dbReference type="OrthoDB" id="734536at2759"/>
<keyword evidence="2" id="KW-1133">Transmembrane helix</keyword>
<evidence type="ECO:0000256" key="2">
    <source>
        <dbReference type="SAM" id="Phobius"/>
    </source>
</evidence>
<dbReference type="KEGG" id="jre:118344878"/>
<evidence type="ECO:0000256" key="1">
    <source>
        <dbReference type="SAM" id="MobiDB-lite"/>
    </source>
</evidence>
<protein>
    <submittedName>
        <fullName evidence="4">Uncharacterized protein LOC118344878</fullName>
    </submittedName>
</protein>
<keyword evidence="3" id="KW-1185">Reference proteome</keyword>
<keyword evidence="2" id="KW-0812">Transmembrane</keyword>